<dbReference type="Proteomes" id="UP000015100">
    <property type="component" value="Unassembled WGS sequence"/>
</dbReference>
<reference evidence="2" key="2">
    <citation type="submission" date="2013-04" db="EMBL/GenBank/DDBJ databases">
        <title>Genomic mechanisms accounting for the adaptation to parasitism in nematode-trapping fungi.</title>
        <authorList>
            <person name="Ahren D.G."/>
        </authorList>
    </citation>
    <scope>NUCLEOTIDE SEQUENCE [LARGE SCALE GENOMIC DNA]</scope>
    <source>
        <strain evidence="2">CBS 200.50</strain>
    </source>
</reference>
<reference evidence="1 2" key="1">
    <citation type="journal article" date="2013" name="PLoS Genet.">
        <title>Genomic mechanisms accounting for the adaptation to parasitism in nematode-trapping fungi.</title>
        <authorList>
            <person name="Meerupati T."/>
            <person name="Andersson K.M."/>
            <person name="Friman E."/>
            <person name="Kumar D."/>
            <person name="Tunlid A."/>
            <person name="Ahren D."/>
        </authorList>
    </citation>
    <scope>NUCLEOTIDE SEQUENCE [LARGE SCALE GENOMIC DNA]</scope>
    <source>
        <strain evidence="1 2">CBS 200.50</strain>
    </source>
</reference>
<keyword evidence="2" id="KW-1185">Reference proteome</keyword>
<dbReference type="OMA" id="HEIHIED"/>
<gene>
    <name evidence="1" type="ORF">H072_4517</name>
</gene>
<dbReference type="HOGENOM" id="CLU_924304_0_0_1"/>
<organism evidence="1 2">
    <name type="scientific">Dactylellina haptotyla (strain CBS 200.50)</name>
    <name type="common">Nematode-trapping fungus</name>
    <name type="synonym">Monacrosporium haptotylum</name>
    <dbReference type="NCBI Taxonomy" id="1284197"/>
    <lineage>
        <taxon>Eukaryota</taxon>
        <taxon>Fungi</taxon>
        <taxon>Dikarya</taxon>
        <taxon>Ascomycota</taxon>
        <taxon>Pezizomycotina</taxon>
        <taxon>Orbiliomycetes</taxon>
        <taxon>Orbiliales</taxon>
        <taxon>Orbiliaceae</taxon>
        <taxon>Dactylellina</taxon>
    </lineage>
</organism>
<evidence type="ECO:0000313" key="1">
    <source>
        <dbReference type="EMBL" id="EPS41581.1"/>
    </source>
</evidence>
<sequence length="267" mass="31152">MRFDPKIVSLSTILLYAHHGIYGRFLRVSRGYLERGHHWETGEDWRYILEGDQEEFDDTSEAWVTNGCQDLLTKDPKSLLDDIEYYSGYPVNPEFPYFLKKVLIYGSLGCPHGRAVHEIHIEDLTLTQDEQPGWLRLAKPEYSKRLKPGNVAMEIPDILPKSRGMPPALARWPQSEDYRNERDFDRDYNQHFEKVSAYRGMQYIDKLAVEYGLNSPGNTEDLSYDGEYDAEWNQYGISEWIDIYGNASIRFVSDLDHWHVNNLGPSF</sequence>
<evidence type="ECO:0000313" key="2">
    <source>
        <dbReference type="Proteomes" id="UP000015100"/>
    </source>
</evidence>
<comment type="caution">
    <text evidence="1">The sequence shown here is derived from an EMBL/GenBank/DDBJ whole genome shotgun (WGS) entry which is preliminary data.</text>
</comment>
<dbReference type="EMBL" id="AQGS01000236">
    <property type="protein sequence ID" value="EPS41581.1"/>
    <property type="molecule type" value="Genomic_DNA"/>
</dbReference>
<accession>S8AK99</accession>
<name>S8AK99_DACHA</name>
<dbReference type="OrthoDB" id="10618688at2759"/>
<protein>
    <submittedName>
        <fullName evidence="1">Uncharacterized protein</fullName>
    </submittedName>
</protein>
<proteinExistence type="predicted"/>
<dbReference type="AlphaFoldDB" id="S8AK99"/>